<dbReference type="Proteomes" id="UP000077315">
    <property type="component" value="Unassembled WGS sequence"/>
</dbReference>
<accession>A0A167KKT5</accession>
<dbReference type="GeneID" id="28997910"/>
<keyword evidence="4" id="KW-1185">Reference proteome</keyword>
<sequence length="282" mass="33007">MHGKSSFAPKDTKGINLRVEEIKKKLRMYERKDIFNFDKTGLFYKQPPISTISTAAISGPEHSFQYYHNDKSWIACVIFRDICKIINHQVRNLGRKILVLLDNAACHNTHDNYTNVKFLYLPSNTTLYLQPLDTSFIQNFKVKYQHYQYTLATQRYISNMIINPDDYFKLSQLEVMNFTSIPPIISETVNIPIEDITIISGCQHLIENNIEVVETPEESLYTLEDDILDEENKNEENEDEKNEYSLKKKRKIIKELVVNLIHLVVPNSQPYQHIMMKTLVNL</sequence>
<evidence type="ECO:0000313" key="3">
    <source>
        <dbReference type="EMBL" id="OAD68319.1"/>
    </source>
</evidence>
<dbReference type="RefSeq" id="XP_018286359.1">
    <property type="nucleotide sequence ID" value="XM_018437004.1"/>
</dbReference>
<proteinExistence type="predicted"/>
<gene>
    <name evidence="3" type="ORF">PHYBLDRAFT_173321</name>
</gene>
<dbReference type="OrthoDB" id="2439524at2759"/>
<dbReference type="AlphaFoldDB" id="A0A167KKT5"/>
<dbReference type="PANTHER" id="PTHR19303:SF73">
    <property type="entry name" value="PROTEIN PDC2"/>
    <property type="match status" value="1"/>
</dbReference>
<dbReference type="InterPro" id="IPR050863">
    <property type="entry name" value="CenT-Element_Derived"/>
</dbReference>
<organism evidence="3 4">
    <name type="scientific">Phycomyces blakesleeanus (strain ATCC 8743b / DSM 1359 / FGSC 10004 / NBRC 33097 / NRRL 1555)</name>
    <dbReference type="NCBI Taxonomy" id="763407"/>
    <lineage>
        <taxon>Eukaryota</taxon>
        <taxon>Fungi</taxon>
        <taxon>Fungi incertae sedis</taxon>
        <taxon>Mucoromycota</taxon>
        <taxon>Mucoromycotina</taxon>
        <taxon>Mucoromycetes</taxon>
        <taxon>Mucorales</taxon>
        <taxon>Phycomycetaceae</taxon>
        <taxon>Phycomyces</taxon>
    </lineage>
</organism>
<dbReference type="VEuPathDB" id="FungiDB:PHYBLDRAFT_173321"/>
<dbReference type="InParanoid" id="A0A167KKT5"/>
<dbReference type="GO" id="GO:0005634">
    <property type="term" value="C:nucleus"/>
    <property type="evidence" value="ECO:0007669"/>
    <property type="project" value="TreeGrafter"/>
</dbReference>
<evidence type="ECO:0000313" key="4">
    <source>
        <dbReference type="Proteomes" id="UP000077315"/>
    </source>
</evidence>
<feature type="domain" description="DDE-1" evidence="2">
    <location>
        <begin position="62"/>
        <end position="169"/>
    </location>
</feature>
<keyword evidence="1" id="KW-0175">Coiled coil</keyword>
<dbReference type="GO" id="GO:0003677">
    <property type="term" value="F:DNA binding"/>
    <property type="evidence" value="ECO:0007669"/>
    <property type="project" value="TreeGrafter"/>
</dbReference>
<dbReference type="Pfam" id="PF03184">
    <property type="entry name" value="DDE_1"/>
    <property type="match status" value="1"/>
</dbReference>
<feature type="coiled-coil region" evidence="1">
    <location>
        <begin position="220"/>
        <end position="250"/>
    </location>
</feature>
<name>A0A167KKT5_PHYB8</name>
<dbReference type="PANTHER" id="PTHR19303">
    <property type="entry name" value="TRANSPOSON"/>
    <property type="match status" value="1"/>
</dbReference>
<dbReference type="STRING" id="763407.A0A167KKT5"/>
<dbReference type="InterPro" id="IPR004875">
    <property type="entry name" value="DDE_SF_endonuclease_dom"/>
</dbReference>
<evidence type="ECO:0000259" key="2">
    <source>
        <dbReference type="Pfam" id="PF03184"/>
    </source>
</evidence>
<evidence type="ECO:0000256" key="1">
    <source>
        <dbReference type="SAM" id="Coils"/>
    </source>
</evidence>
<protein>
    <recommendedName>
        <fullName evidence="2">DDE-1 domain-containing protein</fullName>
    </recommendedName>
</protein>
<reference evidence="4" key="1">
    <citation type="submission" date="2015-06" db="EMBL/GenBank/DDBJ databases">
        <title>Expansion of signal transduction pathways in fungi by whole-genome duplication.</title>
        <authorList>
            <consortium name="DOE Joint Genome Institute"/>
            <person name="Corrochano L.M."/>
            <person name="Kuo A."/>
            <person name="Marcet-Houben M."/>
            <person name="Polaino S."/>
            <person name="Salamov A."/>
            <person name="Villalobos J.M."/>
            <person name="Alvarez M.I."/>
            <person name="Avalos J."/>
            <person name="Benito E.P."/>
            <person name="Benoit I."/>
            <person name="Burger G."/>
            <person name="Camino L.P."/>
            <person name="Canovas D."/>
            <person name="Cerda-Olmedo E."/>
            <person name="Cheng J.-F."/>
            <person name="Dominguez A."/>
            <person name="Elias M."/>
            <person name="Eslava A.P."/>
            <person name="Glaser F."/>
            <person name="Grimwood J."/>
            <person name="Gutierrez G."/>
            <person name="Heitman J."/>
            <person name="Henrissat B."/>
            <person name="Iturriaga E.A."/>
            <person name="Lang B.F."/>
            <person name="Lavin J.L."/>
            <person name="Lee S."/>
            <person name="Li W."/>
            <person name="Lindquist E."/>
            <person name="Lopez-Garcia S."/>
            <person name="Luque E.M."/>
            <person name="Marcos A.T."/>
            <person name="Martin J."/>
            <person name="McCluskey K."/>
            <person name="Medina H.R."/>
            <person name="Miralles-Duran A."/>
            <person name="Miyazaki A."/>
            <person name="Munoz-Torres E."/>
            <person name="Oguiza J.A."/>
            <person name="Ohm R."/>
            <person name="Olmedo M."/>
            <person name="Orejas M."/>
            <person name="Ortiz-Castellanos L."/>
            <person name="Pisabarro A.G."/>
            <person name="Rodriguez-Romero J."/>
            <person name="Ruiz-Herrera J."/>
            <person name="Ruiz-Vazquez R."/>
            <person name="Sanz C."/>
            <person name="Schackwitz W."/>
            <person name="Schmutz J."/>
            <person name="Shahriari M."/>
            <person name="Shelest E."/>
            <person name="Silva-Franco F."/>
            <person name="Soanes D."/>
            <person name="Syed K."/>
            <person name="Tagua V.G."/>
            <person name="Talbot N.J."/>
            <person name="Thon M."/>
            <person name="De vries R.P."/>
            <person name="Wiebenga A."/>
            <person name="Yadav J.S."/>
            <person name="Braun E.L."/>
            <person name="Baker S."/>
            <person name="Garre V."/>
            <person name="Horwitz B."/>
            <person name="Torres-Martinez S."/>
            <person name="Idnurm A."/>
            <person name="Herrera-Estrella A."/>
            <person name="Gabaldon T."/>
            <person name="Grigoriev I.V."/>
        </authorList>
    </citation>
    <scope>NUCLEOTIDE SEQUENCE [LARGE SCALE GENOMIC DNA]</scope>
    <source>
        <strain evidence="4">NRRL 1555(-)</strain>
    </source>
</reference>
<dbReference type="EMBL" id="KV440995">
    <property type="protein sequence ID" value="OAD68319.1"/>
    <property type="molecule type" value="Genomic_DNA"/>
</dbReference>